<keyword evidence="6 9" id="KW-0863">Zinc-finger</keyword>
<feature type="region of interest" description="Disordered" evidence="10">
    <location>
        <begin position="414"/>
        <end position="455"/>
    </location>
</feature>
<feature type="compositionally biased region" description="Low complexity" evidence="10">
    <location>
        <begin position="289"/>
        <end position="299"/>
    </location>
</feature>
<keyword evidence="8" id="KW-0862">Zinc</keyword>
<dbReference type="OrthoDB" id="8062037at2759"/>
<keyword evidence="7" id="KW-0833">Ubl conjugation pathway</keyword>
<protein>
    <recommendedName>
        <fullName evidence="3">RING-type E3 ubiquitin transferase</fullName>
        <ecNumber evidence="3">2.3.2.27</ecNumber>
    </recommendedName>
</protein>
<name>A0A3L6PNM2_PANMI</name>
<feature type="region of interest" description="Disordered" evidence="10">
    <location>
        <begin position="188"/>
        <end position="226"/>
    </location>
</feature>
<dbReference type="GO" id="GO:0005737">
    <property type="term" value="C:cytoplasm"/>
    <property type="evidence" value="ECO:0007669"/>
    <property type="project" value="TreeGrafter"/>
</dbReference>
<dbReference type="STRING" id="4540.A0A3L6PNM2"/>
<evidence type="ECO:0000256" key="10">
    <source>
        <dbReference type="SAM" id="MobiDB-lite"/>
    </source>
</evidence>
<feature type="domain" description="RING-type" evidence="11">
    <location>
        <begin position="318"/>
        <end position="359"/>
    </location>
</feature>
<feature type="region of interest" description="Disordered" evidence="10">
    <location>
        <begin position="266"/>
        <end position="299"/>
    </location>
</feature>
<dbReference type="SMART" id="SM00184">
    <property type="entry name" value="RING"/>
    <property type="match status" value="1"/>
</dbReference>
<keyword evidence="4" id="KW-0808">Transferase</keyword>
<dbReference type="Pfam" id="PF13639">
    <property type="entry name" value="zf-RING_2"/>
    <property type="match status" value="1"/>
</dbReference>
<comment type="catalytic activity">
    <reaction evidence="1">
        <text>S-ubiquitinyl-[E2 ubiquitin-conjugating enzyme]-L-cysteine + [acceptor protein]-L-lysine = [E2 ubiquitin-conjugating enzyme]-L-cysteine + N(6)-ubiquitinyl-[acceptor protein]-L-lysine.</text>
        <dbReference type="EC" id="2.3.2.27"/>
    </reaction>
</comment>
<reference evidence="13" key="1">
    <citation type="journal article" date="2019" name="Nat. Commun.">
        <title>The genome of broomcorn millet.</title>
        <authorList>
            <person name="Zou C."/>
            <person name="Miki D."/>
            <person name="Li D."/>
            <person name="Tang Q."/>
            <person name="Xiao L."/>
            <person name="Rajput S."/>
            <person name="Deng P."/>
            <person name="Jia W."/>
            <person name="Huang R."/>
            <person name="Zhang M."/>
            <person name="Sun Y."/>
            <person name="Hu J."/>
            <person name="Fu X."/>
            <person name="Schnable P.S."/>
            <person name="Li F."/>
            <person name="Zhang H."/>
            <person name="Feng B."/>
            <person name="Zhu X."/>
            <person name="Liu R."/>
            <person name="Schnable J.C."/>
            <person name="Zhu J.-K."/>
            <person name="Zhang H."/>
        </authorList>
    </citation>
    <scope>NUCLEOTIDE SEQUENCE [LARGE SCALE GENOMIC DNA]</scope>
</reference>
<feature type="compositionally biased region" description="Pro residues" evidence="10">
    <location>
        <begin position="188"/>
        <end position="202"/>
    </location>
</feature>
<keyword evidence="5" id="KW-0479">Metal-binding</keyword>
<feature type="compositionally biased region" description="Basic and acidic residues" evidence="10">
    <location>
        <begin position="436"/>
        <end position="455"/>
    </location>
</feature>
<comment type="caution">
    <text evidence="12">The sequence shown here is derived from an EMBL/GenBank/DDBJ whole genome shotgun (WGS) entry which is preliminary data.</text>
</comment>
<feature type="compositionally biased region" description="Pro residues" evidence="10">
    <location>
        <begin position="132"/>
        <end position="148"/>
    </location>
</feature>
<dbReference type="PANTHER" id="PTHR15710">
    <property type="entry name" value="E3 UBIQUITIN-PROTEIN LIGASE PRAJA"/>
    <property type="match status" value="1"/>
</dbReference>
<dbReference type="SUPFAM" id="SSF57850">
    <property type="entry name" value="RING/U-box"/>
    <property type="match status" value="1"/>
</dbReference>
<sequence>MSTQPKRSGEPKNPNRNRLKPPPLHCRLTTTGQRAGMSHFADAGGAPLGLPGPEFNAAAPCVAPAASSGPRGAETEGAPRAEARRSRNKSPAPEPSRGKEMPRRRRPGGGPEGGGPQAGGQAPTMSASASAPSPPAGEPPSPPPPPMPGLFYCYECGRTADRHGPHPAPPSSPHRVCPSCCRGFLEENPPPPPSPPPPPPFPGSVSVSGSGSSSSSDLSDDDDVDLLSTDYDSAREFIRRFVGHGPHDGPLVGDFAAVAAMSALRDHPHRPGEGPAVLHRHLGPPPAPAAARGGEPPASAASIAALPTVEVAEPAAACAICKDDLPLASQARKLPCAHLYHSSCIVTWLEMHNSCPVCRFRIPFPEGAMPSEQDSPPTRITIRFSTTTRRRGRVHAGAAVAAPVSASPTQLAQAVTGDGAGGPANSGETVSSEWPPHPESDAVMSEAREGDGFFD</sequence>
<proteinExistence type="predicted"/>
<evidence type="ECO:0000256" key="8">
    <source>
        <dbReference type="ARBA" id="ARBA00022833"/>
    </source>
</evidence>
<evidence type="ECO:0000256" key="3">
    <source>
        <dbReference type="ARBA" id="ARBA00012483"/>
    </source>
</evidence>
<dbReference type="Proteomes" id="UP000275267">
    <property type="component" value="Unassembled WGS sequence"/>
</dbReference>
<feature type="compositionally biased region" description="Low complexity" evidence="10">
    <location>
        <begin position="43"/>
        <end position="66"/>
    </location>
</feature>
<evidence type="ECO:0000259" key="11">
    <source>
        <dbReference type="PROSITE" id="PS50089"/>
    </source>
</evidence>
<dbReference type="EC" id="2.3.2.27" evidence="3"/>
<feature type="compositionally biased region" description="Gly residues" evidence="10">
    <location>
        <begin position="108"/>
        <end position="118"/>
    </location>
</feature>
<dbReference type="PANTHER" id="PTHR15710:SF190">
    <property type="entry name" value="RING-TYPE DOMAIN-CONTAINING PROTEIN"/>
    <property type="match status" value="1"/>
</dbReference>
<evidence type="ECO:0000313" key="13">
    <source>
        <dbReference type="Proteomes" id="UP000275267"/>
    </source>
</evidence>
<feature type="compositionally biased region" description="Low complexity" evidence="10">
    <location>
        <begin position="203"/>
        <end position="217"/>
    </location>
</feature>
<keyword evidence="13" id="KW-1185">Reference proteome</keyword>
<feature type="compositionally biased region" description="Basic and acidic residues" evidence="10">
    <location>
        <begin position="73"/>
        <end position="85"/>
    </location>
</feature>
<accession>A0A3L6PNM2</accession>
<dbReference type="GO" id="GO:0000209">
    <property type="term" value="P:protein polyubiquitination"/>
    <property type="evidence" value="ECO:0007669"/>
    <property type="project" value="UniProtKB-ARBA"/>
</dbReference>
<dbReference type="InterPro" id="IPR013083">
    <property type="entry name" value="Znf_RING/FYVE/PHD"/>
</dbReference>
<comment type="pathway">
    <text evidence="2">Protein modification; protein ubiquitination.</text>
</comment>
<dbReference type="PROSITE" id="PS50089">
    <property type="entry name" value="ZF_RING_2"/>
    <property type="match status" value="1"/>
</dbReference>
<evidence type="ECO:0000256" key="7">
    <source>
        <dbReference type="ARBA" id="ARBA00022786"/>
    </source>
</evidence>
<dbReference type="FunFam" id="3.30.40.10:FF:000069">
    <property type="entry name" value="E3 ubiquitin-protein ligase RNF115"/>
    <property type="match status" value="1"/>
</dbReference>
<dbReference type="GO" id="GO:0061630">
    <property type="term" value="F:ubiquitin protein ligase activity"/>
    <property type="evidence" value="ECO:0007669"/>
    <property type="project" value="UniProtKB-EC"/>
</dbReference>
<gene>
    <name evidence="12" type="ORF">C2845_PM14G16450</name>
</gene>
<evidence type="ECO:0000256" key="4">
    <source>
        <dbReference type="ARBA" id="ARBA00022679"/>
    </source>
</evidence>
<organism evidence="12 13">
    <name type="scientific">Panicum miliaceum</name>
    <name type="common">Proso millet</name>
    <name type="synonym">Broomcorn millet</name>
    <dbReference type="NCBI Taxonomy" id="4540"/>
    <lineage>
        <taxon>Eukaryota</taxon>
        <taxon>Viridiplantae</taxon>
        <taxon>Streptophyta</taxon>
        <taxon>Embryophyta</taxon>
        <taxon>Tracheophyta</taxon>
        <taxon>Spermatophyta</taxon>
        <taxon>Magnoliopsida</taxon>
        <taxon>Liliopsida</taxon>
        <taxon>Poales</taxon>
        <taxon>Poaceae</taxon>
        <taxon>PACMAD clade</taxon>
        <taxon>Panicoideae</taxon>
        <taxon>Panicodae</taxon>
        <taxon>Paniceae</taxon>
        <taxon>Panicinae</taxon>
        <taxon>Panicum</taxon>
        <taxon>Panicum sect. Panicum</taxon>
    </lineage>
</organism>
<evidence type="ECO:0000256" key="6">
    <source>
        <dbReference type="ARBA" id="ARBA00022771"/>
    </source>
</evidence>
<evidence type="ECO:0000256" key="5">
    <source>
        <dbReference type="ARBA" id="ARBA00022723"/>
    </source>
</evidence>
<evidence type="ECO:0000256" key="9">
    <source>
        <dbReference type="PROSITE-ProRule" id="PRU00175"/>
    </source>
</evidence>
<evidence type="ECO:0000313" key="12">
    <source>
        <dbReference type="EMBL" id="RLM60222.1"/>
    </source>
</evidence>
<dbReference type="Gene3D" id="3.30.40.10">
    <property type="entry name" value="Zinc/RING finger domain, C3HC4 (zinc finger)"/>
    <property type="match status" value="1"/>
</dbReference>
<dbReference type="EMBL" id="PQIB02000016">
    <property type="protein sequence ID" value="RLM60222.1"/>
    <property type="molecule type" value="Genomic_DNA"/>
</dbReference>
<dbReference type="GO" id="GO:0008270">
    <property type="term" value="F:zinc ion binding"/>
    <property type="evidence" value="ECO:0007669"/>
    <property type="project" value="UniProtKB-KW"/>
</dbReference>
<feature type="compositionally biased region" description="Low complexity" evidence="10">
    <location>
        <begin position="119"/>
        <end position="131"/>
    </location>
</feature>
<evidence type="ECO:0000256" key="1">
    <source>
        <dbReference type="ARBA" id="ARBA00000900"/>
    </source>
</evidence>
<feature type="region of interest" description="Disordered" evidence="10">
    <location>
        <begin position="1"/>
        <end position="150"/>
    </location>
</feature>
<dbReference type="AlphaFoldDB" id="A0A3L6PNM2"/>
<evidence type="ECO:0000256" key="2">
    <source>
        <dbReference type="ARBA" id="ARBA00004906"/>
    </source>
</evidence>
<dbReference type="InterPro" id="IPR001841">
    <property type="entry name" value="Znf_RING"/>
</dbReference>